<dbReference type="Proteomes" id="UP001252243">
    <property type="component" value="Unassembled WGS sequence"/>
</dbReference>
<name>A0ABU1UGU9_9MICC</name>
<evidence type="ECO:0000313" key="3">
    <source>
        <dbReference type="Proteomes" id="UP001252243"/>
    </source>
</evidence>
<keyword evidence="3" id="KW-1185">Reference proteome</keyword>
<accession>A0ABU1UGU9</accession>
<protein>
    <submittedName>
        <fullName evidence="2">Uncharacterized protein</fullName>
    </submittedName>
</protein>
<reference evidence="2 3" key="1">
    <citation type="submission" date="2023-07" db="EMBL/GenBank/DDBJ databases">
        <title>Sorghum-associated microbial communities from plants grown in Nebraska, USA.</title>
        <authorList>
            <person name="Schachtman D."/>
        </authorList>
    </citation>
    <scope>NUCLEOTIDE SEQUENCE [LARGE SCALE GENOMIC DNA]</scope>
    <source>
        <strain evidence="2 3">BE167</strain>
    </source>
</reference>
<dbReference type="EMBL" id="JAVDVQ010000023">
    <property type="protein sequence ID" value="MDR7084434.1"/>
    <property type="molecule type" value="Genomic_DNA"/>
</dbReference>
<proteinExistence type="predicted"/>
<evidence type="ECO:0000313" key="2">
    <source>
        <dbReference type="EMBL" id="MDR7084434.1"/>
    </source>
</evidence>
<comment type="caution">
    <text evidence="2">The sequence shown here is derived from an EMBL/GenBank/DDBJ whole genome shotgun (WGS) entry which is preliminary data.</text>
</comment>
<feature type="region of interest" description="Disordered" evidence="1">
    <location>
        <begin position="1"/>
        <end position="20"/>
    </location>
</feature>
<dbReference type="RefSeq" id="WP_310060817.1">
    <property type="nucleotide sequence ID" value="NZ_JAVDVQ010000023.1"/>
</dbReference>
<evidence type="ECO:0000256" key="1">
    <source>
        <dbReference type="SAM" id="MobiDB-lite"/>
    </source>
</evidence>
<feature type="region of interest" description="Disordered" evidence="1">
    <location>
        <begin position="55"/>
        <end position="76"/>
    </location>
</feature>
<organism evidence="2 3">
    <name type="scientific">Arthrobacter ginsengisoli</name>
    <dbReference type="NCBI Taxonomy" id="1356565"/>
    <lineage>
        <taxon>Bacteria</taxon>
        <taxon>Bacillati</taxon>
        <taxon>Actinomycetota</taxon>
        <taxon>Actinomycetes</taxon>
        <taxon>Micrococcales</taxon>
        <taxon>Micrococcaceae</taxon>
        <taxon>Arthrobacter</taxon>
    </lineage>
</organism>
<gene>
    <name evidence="2" type="ORF">J2X01_003744</name>
</gene>
<sequence>MAPAEPAQGPISQQPVLGEGQNVERNRLRCAAYNCGAACGNVSAGVASFVSRDHYELSSDAGKQASRPPSAVPKTP</sequence>